<dbReference type="AlphaFoldDB" id="A0AA89BVS3"/>
<dbReference type="Pfam" id="PF08438">
    <property type="entry name" value="YGR210-like_G4"/>
    <property type="match status" value="1"/>
</dbReference>
<dbReference type="InterPro" id="IPR031167">
    <property type="entry name" value="G_OBG"/>
</dbReference>
<dbReference type="InterPro" id="IPR013646">
    <property type="entry name" value="YGR210-like_G4"/>
</dbReference>
<proteinExistence type="predicted"/>
<dbReference type="Pfam" id="PF01926">
    <property type="entry name" value="MMR_HSR1"/>
    <property type="match status" value="1"/>
</dbReference>
<dbReference type="Gene3D" id="3.40.50.300">
    <property type="entry name" value="P-loop containing nucleotide triphosphate hydrolases"/>
    <property type="match status" value="1"/>
</dbReference>
<dbReference type="PRINTS" id="PR00326">
    <property type="entry name" value="GTP1OBG"/>
</dbReference>
<sequence>EDVHIQEDVTPTKIVEPKVSGGRWDYVIGLVGKPSAGKSTFFNAATTLDLARTGAHPFTTIEPNIGKAFYSIPCPCRRLTGTCNAANGHNYAGDRNIPVLLKDVAGLVPGAWEGKGKGNRFLNDLLDADVLIHIVDSSGQTNEKGEITTDYDPASDIQWLQQELHQWIYQNVFSKWDNIIKRPHRLVDMFTGYHANKATILTAFHNAGINERLSTVHDNVIPVSAQGECYLQKLTKDGAIQYTSGQSDFDIVSDLKLDDAIREKLDFLERTVFKRYGGCNVHEALCRAVRLRSPVYAYPIHCLSTLQSIGKPHSAGRDVLRDCISVKPGTTVEELYNIMCHYPINLISGDFVRAEVSLSICLSVHTAINRKTSQCWRDVLRDCISVKPGTTVEELYNIMCHYPINLISGDFVRAEVSLSICLSVHTAINRKTSQCWRDVLMDCISVKPGTTVEELYNIMCHYPINLISGDFVRAEVSLSICLSDQSTNNREPHSAGRDVLRDCISVKPGTTVEELYNIMCHYPINLISGDFVRAEVSLSVHTAINRKTSQCWRDVLRDCNSVKPGTTVEELYNIMCHYPINLISGDFVRAEVSLSVCLPVCLTNLQIIGNITVLGGTY</sequence>
<protein>
    <recommendedName>
        <fullName evidence="2">OBG-type G domain-containing protein</fullName>
    </recommendedName>
</protein>
<dbReference type="GO" id="GO:0005737">
    <property type="term" value="C:cytoplasm"/>
    <property type="evidence" value="ECO:0007669"/>
    <property type="project" value="TreeGrafter"/>
</dbReference>
<evidence type="ECO:0000259" key="2">
    <source>
        <dbReference type="PROSITE" id="PS51710"/>
    </source>
</evidence>
<accession>A0AA89BVS3</accession>
<evidence type="ECO:0000313" key="4">
    <source>
        <dbReference type="Proteomes" id="UP001186944"/>
    </source>
</evidence>
<name>A0AA89BVS3_PINIB</name>
<gene>
    <name evidence="3" type="ORF">FSP39_002288</name>
</gene>
<dbReference type="EMBL" id="VSWD01000010">
    <property type="protein sequence ID" value="KAK3089278.1"/>
    <property type="molecule type" value="Genomic_DNA"/>
</dbReference>
<keyword evidence="4" id="KW-1185">Reference proteome</keyword>
<dbReference type="GO" id="GO:0005525">
    <property type="term" value="F:GTP binding"/>
    <property type="evidence" value="ECO:0007669"/>
    <property type="project" value="InterPro"/>
</dbReference>
<organism evidence="3 4">
    <name type="scientific">Pinctada imbricata</name>
    <name type="common">Atlantic pearl-oyster</name>
    <name type="synonym">Pinctada martensii</name>
    <dbReference type="NCBI Taxonomy" id="66713"/>
    <lineage>
        <taxon>Eukaryota</taxon>
        <taxon>Metazoa</taxon>
        <taxon>Spiralia</taxon>
        <taxon>Lophotrochozoa</taxon>
        <taxon>Mollusca</taxon>
        <taxon>Bivalvia</taxon>
        <taxon>Autobranchia</taxon>
        <taxon>Pteriomorphia</taxon>
        <taxon>Pterioida</taxon>
        <taxon>Pterioidea</taxon>
        <taxon>Pteriidae</taxon>
        <taxon>Pinctada</taxon>
    </lineage>
</organism>
<dbReference type="PANTHER" id="PTHR23305:SF1">
    <property type="entry name" value="OBG-TYPE G DOMAIN-CONTAINING PROTEIN"/>
    <property type="match status" value="1"/>
</dbReference>
<dbReference type="InterPro" id="IPR046342">
    <property type="entry name" value="CBS_dom_sf"/>
</dbReference>
<dbReference type="PROSITE" id="PS51710">
    <property type="entry name" value="G_OBG"/>
    <property type="match status" value="1"/>
</dbReference>
<dbReference type="PANTHER" id="PTHR23305">
    <property type="entry name" value="OBG GTPASE FAMILY"/>
    <property type="match status" value="1"/>
</dbReference>
<dbReference type="GO" id="GO:0016887">
    <property type="term" value="F:ATP hydrolysis activity"/>
    <property type="evidence" value="ECO:0007669"/>
    <property type="project" value="TreeGrafter"/>
</dbReference>
<dbReference type="SUPFAM" id="SSF54631">
    <property type="entry name" value="CBS-domain pair"/>
    <property type="match status" value="1"/>
</dbReference>
<keyword evidence="1" id="KW-0547">Nucleotide-binding</keyword>
<dbReference type="SUPFAM" id="SSF52540">
    <property type="entry name" value="P-loop containing nucleoside triphosphate hydrolases"/>
    <property type="match status" value="1"/>
</dbReference>
<evidence type="ECO:0000313" key="3">
    <source>
        <dbReference type="EMBL" id="KAK3089278.1"/>
    </source>
</evidence>
<feature type="non-terminal residue" evidence="3">
    <location>
        <position position="1"/>
    </location>
</feature>
<feature type="domain" description="OBG-type G" evidence="2">
    <location>
        <begin position="26"/>
        <end position="164"/>
    </location>
</feature>
<comment type="caution">
    <text evidence="3">The sequence shown here is derived from an EMBL/GenBank/DDBJ whole genome shotgun (WGS) entry which is preliminary data.</text>
</comment>
<dbReference type="InterPro" id="IPR006073">
    <property type="entry name" value="GTP-bd"/>
</dbReference>
<evidence type="ECO:0000256" key="1">
    <source>
        <dbReference type="ARBA" id="ARBA00022741"/>
    </source>
</evidence>
<dbReference type="Proteomes" id="UP001186944">
    <property type="component" value="Unassembled WGS sequence"/>
</dbReference>
<reference evidence="3" key="1">
    <citation type="submission" date="2019-08" db="EMBL/GenBank/DDBJ databases">
        <title>The improved chromosome-level genome for the pearl oyster Pinctada fucata martensii using PacBio sequencing and Hi-C.</title>
        <authorList>
            <person name="Zheng Z."/>
        </authorList>
    </citation>
    <scope>NUCLEOTIDE SEQUENCE</scope>
    <source>
        <strain evidence="3">ZZ-2019</strain>
        <tissue evidence="3">Adductor muscle</tissue>
    </source>
</reference>
<dbReference type="InterPro" id="IPR027417">
    <property type="entry name" value="P-loop_NTPase"/>
</dbReference>